<accession>A0A0C3JUP3</accession>
<dbReference type="InParanoid" id="A0A0C3JUP3"/>
<dbReference type="EMBL" id="KN831947">
    <property type="protein sequence ID" value="KIO12828.1"/>
    <property type="molecule type" value="Genomic_DNA"/>
</dbReference>
<dbReference type="STRING" id="870435.A0A0C3JUP3"/>
<name>A0A0C3JUP3_PISTI</name>
<keyword evidence="3" id="KW-1185">Reference proteome</keyword>
<dbReference type="OrthoDB" id="3363286at2759"/>
<feature type="compositionally biased region" description="Polar residues" evidence="1">
    <location>
        <begin position="55"/>
        <end position="68"/>
    </location>
</feature>
<dbReference type="Proteomes" id="UP000054217">
    <property type="component" value="Unassembled WGS sequence"/>
</dbReference>
<evidence type="ECO:0000313" key="2">
    <source>
        <dbReference type="EMBL" id="KIO12828.1"/>
    </source>
</evidence>
<protein>
    <submittedName>
        <fullName evidence="2">Uncharacterized protein</fullName>
    </submittedName>
</protein>
<proteinExistence type="predicted"/>
<reference evidence="2 3" key="1">
    <citation type="submission" date="2014-04" db="EMBL/GenBank/DDBJ databases">
        <authorList>
            <consortium name="DOE Joint Genome Institute"/>
            <person name="Kuo A."/>
            <person name="Kohler A."/>
            <person name="Costa M.D."/>
            <person name="Nagy L.G."/>
            <person name="Floudas D."/>
            <person name="Copeland A."/>
            <person name="Barry K.W."/>
            <person name="Cichocki N."/>
            <person name="Veneault-Fourrey C."/>
            <person name="LaButti K."/>
            <person name="Lindquist E.A."/>
            <person name="Lipzen A."/>
            <person name="Lundell T."/>
            <person name="Morin E."/>
            <person name="Murat C."/>
            <person name="Sun H."/>
            <person name="Tunlid A."/>
            <person name="Henrissat B."/>
            <person name="Grigoriev I.V."/>
            <person name="Hibbett D.S."/>
            <person name="Martin F."/>
            <person name="Nordberg H.P."/>
            <person name="Cantor M.N."/>
            <person name="Hua S.X."/>
        </authorList>
    </citation>
    <scope>NUCLEOTIDE SEQUENCE [LARGE SCALE GENOMIC DNA]</scope>
    <source>
        <strain evidence="2 3">Marx 270</strain>
    </source>
</reference>
<evidence type="ECO:0000256" key="1">
    <source>
        <dbReference type="SAM" id="MobiDB-lite"/>
    </source>
</evidence>
<gene>
    <name evidence="2" type="ORF">M404DRAFT_697406</name>
</gene>
<dbReference type="AlphaFoldDB" id="A0A0C3JUP3"/>
<dbReference type="HOGENOM" id="CLU_1384665_0_0_1"/>
<reference evidence="3" key="2">
    <citation type="submission" date="2015-01" db="EMBL/GenBank/DDBJ databases">
        <title>Evolutionary Origins and Diversification of the Mycorrhizal Mutualists.</title>
        <authorList>
            <consortium name="DOE Joint Genome Institute"/>
            <consortium name="Mycorrhizal Genomics Consortium"/>
            <person name="Kohler A."/>
            <person name="Kuo A."/>
            <person name="Nagy L.G."/>
            <person name="Floudas D."/>
            <person name="Copeland A."/>
            <person name="Barry K.W."/>
            <person name="Cichocki N."/>
            <person name="Veneault-Fourrey C."/>
            <person name="LaButti K."/>
            <person name="Lindquist E.A."/>
            <person name="Lipzen A."/>
            <person name="Lundell T."/>
            <person name="Morin E."/>
            <person name="Murat C."/>
            <person name="Riley R."/>
            <person name="Ohm R."/>
            <person name="Sun H."/>
            <person name="Tunlid A."/>
            <person name="Henrissat B."/>
            <person name="Grigoriev I.V."/>
            <person name="Hibbett D.S."/>
            <person name="Martin F."/>
        </authorList>
    </citation>
    <scope>NUCLEOTIDE SEQUENCE [LARGE SCALE GENOMIC DNA]</scope>
    <source>
        <strain evidence="3">Marx 270</strain>
    </source>
</reference>
<evidence type="ECO:0000313" key="3">
    <source>
        <dbReference type="Proteomes" id="UP000054217"/>
    </source>
</evidence>
<feature type="region of interest" description="Disordered" evidence="1">
    <location>
        <begin position="49"/>
        <end position="83"/>
    </location>
</feature>
<organism evidence="2 3">
    <name type="scientific">Pisolithus tinctorius Marx 270</name>
    <dbReference type="NCBI Taxonomy" id="870435"/>
    <lineage>
        <taxon>Eukaryota</taxon>
        <taxon>Fungi</taxon>
        <taxon>Dikarya</taxon>
        <taxon>Basidiomycota</taxon>
        <taxon>Agaricomycotina</taxon>
        <taxon>Agaricomycetes</taxon>
        <taxon>Agaricomycetidae</taxon>
        <taxon>Boletales</taxon>
        <taxon>Sclerodermatineae</taxon>
        <taxon>Pisolithaceae</taxon>
        <taxon>Pisolithus</taxon>
    </lineage>
</organism>
<sequence>MSPDCYHWNNIKSYSRPIASNGVAEQAPTSCLRTRVASRLGVRTVYASPPAASHQKAQGNTTWGTAANASDKGGHVTPRRKWSFQPTPERPLYSVVGRVHKGLSPRVLVSPGKTAAENAEPYIPREMTVQKREWWSSPYLRIFSSPIRWYAISRRHMPSDLLIRLTPLQLPASRGARSLQVSNIQNSRGERASWQCN</sequence>